<organism evidence="1 2">
    <name type="scientific">Catharanthus roseus</name>
    <name type="common">Madagascar periwinkle</name>
    <name type="synonym">Vinca rosea</name>
    <dbReference type="NCBI Taxonomy" id="4058"/>
    <lineage>
        <taxon>Eukaryota</taxon>
        <taxon>Viridiplantae</taxon>
        <taxon>Streptophyta</taxon>
        <taxon>Embryophyta</taxon>
        <taxon>Tracheophyta</taxon>
        <taxon>Spermatophyta</taxon>
        <taxon>Magnoliopsida</taxon>
        <taxon>eudicotyledons</taxon>
        <taxon>Gunneridae</taxon>
        <taxon>Pentapetalae</taxon>
        <taxon>asterids</taxon>
        <taxon>lamiids</taxon>
        <taxon>Gentianales</taxon>
        <taxon>Apocynaceae</taxon>
        <taxon>Rauvolfioideae</taxon>
        <taxon>Vinceae</taxon>
        <taxon>Catharanthinae</taxon>
        <taxon>Catharanthus</taxon>
    </lineage>
</organism>
<proteinExistence type="predicted"/>
<name>A0ACC0CFK4_CATRO</name>
<sequence>MGTESIERKRKRDQEETEKMAEEKRVKLLGFWSSAYSIRVDLALNAKGIPYEYQDEDLRNKSELLLKTNPIHKKVPVLIHNGIPVAESLIVLEYIDDTWPQSPKFVPEDPLLKAKIRFWSHFVHFQLFESMLPIALTAGEAQEKALETFYGNLKTIEDGTKDLFEDGKPLIDENNLNLLDIIIWSVLGPHKSFEEALDLKLLDPKKYPFLHSWVGAINGLKAAKKAIPDHNTMVTHLKHFRQMALQRSAPS</sequence>
<evidence type="ECO:0000313" key="2">
    <source>
        <dbReference type="Proteomes" id="UP001060085"/>
    </source>
</evidence>
<protein>
    <submittedName>
        <fullName evidence="1">Uncharacterized protein</fullName>
    </submittedName>
</protein>
<dbReference type="Proteomes" id="UP001060085">
    <property type="component" value="Linkage Group LG01"/>
</dbReference>
<evidence type="ECO:0000313" key="1">
    <source>
        <dbReference type="EMBL" id="KAI5683752.1"/>
    </source>
</evidence>
<accession>A0ACC0CFK4</accession>
<reference evidence="2" key="1">
    <citation type="journal article" date="2023" name="Nat. Plants">
        <title>Single-cell RNA sequencing provides a high-resolution roadmap for understanding the multicellular compartmentation of specialized metabolism.</title>
        <authorList>
            <person name="Sun S."/>
            <person name="Shen X."/>
            <person name="Li Y."/>
            <person name="Li Y."/>
            <person name="Wang S."/>
            <person name="Li R."/>
            <person name="Zhang H."/>
            <person name="Shen G."/>
            <person name="Guo B."/>
            <person name="Wei J."/>
            <person name="Xu J."/>
            <person name="St-Pierre B."/>
            <person name="Chen S."/>
            <person name="Sun C."/>
        </authorList>
    </citation>
    <scope>NUCLEOTIDE SEQUENCE [LARGE SCALE GENOMIC DNA]</scope>
</reference>
<comment type="caution">
    <text evidence="1">The sequence shown here is derived from an EMBL/GenBank/DDBJ whole genome shotgun (WGS) entry which is preliminary data.</text>
</comment>
<keyword evidence="2" id="KW-1185">Reference proteome</keyword>
<gene>
    <name evidence="1" type="ORF">M9H77_04980</name>
</gene>
<dbReference type="EMBL" id="CM044701">
    <property type="protein sequence ID" value="KAI5683752.1"/>
    <property type="molecule type" value="Genomic_DNA"/>
</dbReference>